<feature type="transmembrane region" description="Helical" evidence="1">
    <location>
        <begin position="9"/>
        <end position="28"/>
    </location>
</feature>
<evidence type="ECO:0000313" key="3">
    <source>
        <dbReference type="Proteomes" id="UP000249886"/>
    </source>
</evidence>
<comment type="caution">
    <text evidence="2">The sequence shown here is derived from an EMBL/GenBank/DDBJ whole genome shotgun (WGS) entry which is preliminary data.</text>
</comment>
<dbReference type="Proteomes" id="UP000249886">
    <property type="component" value="Unassembled WGS sequence"/>
</dbReference>
<proteinExistence type="predicted"/>
<evidence type="ECO:0000313" key="2">
    <source>
        <dbReference type="EMBL" id="SPW23973.1"/>
    </source>
</evidence>
<dbReference type="GeneID" id="84573220"/>
<feature type="transmembrane region" description="Helical" evidence="1">
    <location>
        <begin position="74"/>
        <end position="93"/>
    </location>
</feature>
<feature type="transmembrane region" description="Helical" evidence="1">
    <location>
        <begin position="34"/>
        <end position="53"/>
    </location>
</feature>
<evidence type="ECO:0000256" key="1">
    <source>
        <dbReference type="SAM" id="Phobius"/>
    </source>
</evidence>
<keyword evidence="1" id="KW-0812">Transmembrane</keyword>
<dbReference type="AlphaFoldDB" id="A0A448TGA3"/>
<sequence length="130" mass="14553">MTATPQTPLVVRIASSALLSCAVAVLSTDLPKNMRAIIMVTCIAVGIMVIYTHPYRKQVQQFLASHNVKPQPRLTDMLPVIVVWIALLLVPVFAPAPWWLTTICWLGIFAWMWIVFPIIDGTRSLRRLAS</sequence>
<protein>
    <submittedName>
        <fullName evidence="2">Membrane protein</fullName>
    </submittedName>
</protein>
<keyword evidence="1" id="KW-1133">Transmembrane helix</keyword>
<name>A0A448TGA3_9CORY</name>
<organism evidence="2 3">
    <name type="scientific">Corynebacterium matruchotii</name>
    <dbReference type="NCBI Taxonomy" id="43768"/>
    <lineage>
        <taxon>Bacteria</taxon>
        <taxon>Bacillati</taxon>
        <taxon>Actinomycetota</taxon>
        <taxon>Actinomycetes</taxon>
        <taxon>Mycobacteriales</taxon>
        <taxon>Corynebacteriaceae</taxon>
        <taxon>Corynebacterium</taxon>
    </lineage>
</organism>
<keyword evidence="1" id="KW-0472">Membrane</keyword>
<feature type="transmembrane region" description="Helical" evidence="1">
    <location>
        <begin position="99"/>
        <end position="119"/>
    </location>
</feature>
<gene>
    <name evidence="2" type="ORF">NCTC10254_00337</name>
</gene>
<dbReference type="EMBL" id="UARK01000001">
    <property type="protein sequence ID" value="SPW23973.1"/>
    <property type="molecule type" value="Genomic_DNA"/>
</dbReference>
<dbReference type="RefSeq" id="WP_040431360.1">
    <property type="nucleotide sequence ID" value="NZ_CP050134.2"/>
</dbReference>
<reference evidence="2 3" key="1">
    <citation type="submission" date="2018-06" db="EMBL/GenBank/DDBJ databases">
        <authorList>
            <consortium name="Pathogen Informatics"/>
            <person name="Doyle S."/>
        </authorList>
    </citation>
    <scope>NUCLEOTIDE SEQUENCE [LARGE SCALE GENOMIC DNA]</scope>
    <source>
        <strain evidence="2 3">NCTC10254</strain>
    </source>
</reference>
<accession>A0A448TGA3</accession>